<evidence type="ECO:0000256" key="1">
    <source>
        <dbReference type="ARBA" id="ARBA00004651"/>
    </source>
</evidence>
<dbReference type="PANTHER" id="PTHR30012:SF0">
    <property type="entry name" value="TYPE II SECRETION SYSTEM PROTEIN F-RELATED"/>
    <property type="match status" value="1"/>
</dbReference>
<keyword evidence="5 7" id="KW-1133">Transmembrane helix</keyword>
<dbReference type="Pfam" id="PF00482">
    <property type="entry name" value="T2SSF"/>
    <property type="match status" value="1"/>
</dbReference>
<gene>
    <name evidence="9" type="ORF">A2W14_02925</name>
</gene>
<evidence type="ECO:0000256" key="6">
    <source>
        <dbReference type="ARBA" id="ARBA00023136"/>
    </source>
</evidence>
<dbReference type="GO" id="GO:0005886">
    <property type="term" value="C:plasma membrane"/>
    <property type="evidence" value="ECO:0007669"/>
    <property type="project" value="UniProtKB-SubCell"/>
</dbReference>
<dbReference type="InterPro" id="IPR018076">
    <property type="entry name" value="T2SS_GspF_dom"/>
</dbReference>
<comment type="caution">
    <text evidence="9">The sequence shown here is derived from an EMBL/GenBank/DDBJ whole genome shotgun (WGS) entry which is preliminary data.</text>
</comment>
<dbReference type="STRING" id="1798371.A2W14_02925"/>
<dbReference type="PANTHER" id="PTHR30012">
    <property type="entry name" value="GENERAL SECRETION PATHWAY PROTEIN"/>
    <property type="match status" value="1"/>
</dbReference>
<evidence type="ECO:0000256" key="5">
    <source>
        <dbReference type="ARBA" id="ARBA00022989"/>
    </source>
</evidence>
<keyword evidence="6 7" id="KW-0472">Membrane</keyword>
<evidence type="ECO:0000256" key="3">
    <source>
        <dbReference type="ARBA" id="ARBA00022475"/>
    </source>
</evidence>
<evidence type="ECO:0000313" key="9">
    <source>
        <dbReference type="EMBL" id="OGG02799.1"/>
    </source>
</evidence>
<evidence type="ECO:0000259" key="8">
    <source>
        <dbReference type="Pfam" id="PF00482"/>
    </source>
</evidence>
<protein>
    <recommendedName>
        <fullName evidence="8">Type II secretion system protein GspF domain-containing protein</fullName>
    </recommendedName>
</protein>
<feature type="transmembrane region" description="Helical" evidence="7">
    <location>
        <begin position="86"/>
        <end position="107"/>
    </location>
</feature>
<proteinExistence type="inferred from homology"/>
<dbReference type="EMBL" id="MFJA01000051">
    <property type="protein sequence ID" value="OGG02799.1"/>
    <property type="molecule type" value="Genomic_DNA"/>
</dbReference>
<feature type="domain" description="Type II secretion system protein GspF" evidence="8">
    <location>
        <begin position="3"/>
        <end position="105"/>
    </location>
</feature>
<evidence type="ECO:0000256" key="4">
    <source>
        <dbReference type="ARBA" id="ARBA00022692"/>
    </source>
</evidence>
<keyword evidence="3" id="KW-1003">Cell membrane</keyword>
<dbReference type="InterPro" id="IPR003004">
    <property type="entry name" value="GspF/PilC"/>
</dbReference>
<evidence type="ECO:0000313" key="10">
    <source>
        <dbReference type="Proteomes" id="UP000176665"/>
    </source>
</evidence>
<dbReference type="InterPro" id="IPR042094">
    <property type="entry name" value="T2SS_GspF_sf"/>
</dbReference>
<sequence>MEISRSATNNIIFKDAFDIAAKKVEKGFPLSDPLLENKMMPAILGQMVAIGEHTGKLGDSLTKLSHYFETEADIAVRTLTTLIEPLIMVVLGVGVGFLVLAVLLPIYSLTSKF</sequence>
<keyword evidence="4 7" id="KW-0812">Transmembrane</keyword>
<comment type="similarity">
    <text evidence="2">Belongs to the GSP F family.</text>
</comment>
<accession>A0A1F5YRJ0</accession>
<organism evidence="9 10">
    <name type="scientific">Candidatus Gottesmanbacteria bacterium RBG_16_37_8</name>
    <dbReference type="NCBI Taxonomy" id="1798371"/>
    <lineage>
        <taxon>Bacteria</taxon>
        <taxon>Candidatus Gottesmaniibacteriota</taxon>
    </lineage>
</organism>
<evidence type="ECO:0000256" key="7">
    <source>
        <dbReference type="SAM" id="Phobius"/>
    </source>
</evidence>
<dbReference type="AlphaFoldDB" id="A0A1F5YRJ0"/>
<evidence type="ECO:0000256" key="2">
    <source>
        <dbReference type="ARBA" id="ARBA00005745"/>
    </source>
</evidence>
<dbReference type="Proteomes" id="UP000176665">
    <property type="component" value="Unassembled WGS sequence"/>
</dbReference>
<dbReference type="Gene3D" id="1.20.81.30">
    <property type="entry name" value="Type II secretion system (T2SS), domain F"/>
    <property type="match status" value="1"/>
</dbReference>
<comment type="subcellular location">
    <subcellularLocation>
        <location evidence="1">Cell membrane</location>
        <topology evidence="1">Multi-pass membrane protein</topology>
    </subcellularLocation>
</comment>
<name>A0A1F5YRJ0_9BACT</name>
<reference evidence="9 10" key="1">
    <citation type="journal article" date="2016" name="Nat. Commun.">
        <title>Thousands of microbial genomes shed light on interconnected biogeochemical processes in an aquifer system.</title>
        <authorList>
            <person name="Anantharaman K."/>
            <person name="Brown C.T."/>
            <person name="Hug L.A."/>
            <person name="Sharon I."/>
            <person name="Castelle C.J."/>
            <person name="Probst A.J."/>
            <person name="Thomas B.C."/>
            <person name="Singh A."/>
            <person name="Wilkins M.J."/>
            <person name="Karaoz U."/>
            <person name="Brodie E.L."/>
            <person name="Williams K.H."/>
            <person name="Hubbard S.S."/>
            <person name="Banfield J.F."/>
        </authorList>
    </citation>
    <scope>NUCLEOTIDE SEQUENCE [LARGE SCALE GENOMIC DNA]</scope>
</reference>